<reference evidence="2" key="1">
    <citation type="journal article" date="2019" name="Int. J. Syst. Evol. Microbiol.">
        <title>The Global Catalogue of Microorganisms (GCM) 10K type strain sequencing project: providing services to taxonomists for standard genome sequencing and annotation.</title>
        <authorList>
            <consortium name="The Broad Institute Genomics Platform"/>
            <consortium name="The Broad Institute Genome Sequencing Center for Infectious Disease"/>
            <person name="Wu L."/>
            <person name="Ma J."/>
        </authorList>
    </citation>
    <scope>NUCLEOTIDE SEQUENCE [LARGE SCALE GENOMIC DNA]</scope>
    <source>
        <strain evidence="2">JCM 3325</strain>
    </source>
</reference>
<dbReference type="SUPFAM" id="SSF52317">
    <property type="entry name" value="Class I glutamine amidotransferase-like"/>
    <property type="match status" value="1"/>
</dbReference>
<evidence type="ECO:0000313" key="2">
    <source>
        <dbReference type="Proteomes" id="UP001501231"/>
    </source>
</evidence>
<protein>
    <submittedName>
        <fullName evidence="1">Gamma-glutamyl-gamma-aminobutyrate hydrolase family protein</fullName>
    </submittedName>
</protein>
<dbReference type="Pfam" id="PF07722">
    <property type="entry name" value="Peptidase_C26"/>
    <property type="match status" value="1"/>
</dbReference>
<dbReference type="InterPro" id="IPR044668">
    <property type="entry name" value="PuuD-like"/>
</dbReference>
<accession>A0ABP5VKW4</accession>
<sequence>MTVVAIIVGRAREHLRLHHGYADGVLAAGGTPVLVPASVLDGRLAGALAGADALLLAGGGDVQPERYGATAATTLTEVDLDRDEAELRAFGLARTRGMRVLGVCRGAQLMAVATGGRLIQDLPAGGYAPHLGVLHDSGYAALRHAVKTEPGSLADRVLAGLDTVNSHHHQAIADPGESLRPTAWAPDGVIEAVEGPDVLGVQWHPETELRLERRHLRVFQWLVHGERNLGDGL</sequence>
<dbReference type="PANTHER" id="PTHR43235">
    <property type="entry name" value="GLUTAMINE AMIDOTRANSFERASE PB2B2.05-RELATED"/>
    <property type="match status" value="1"/>
</dbReference>
<dbReference type="EMBL" id="BAAARW010000003">
    <property type="protein sequence ID" value="GAA2403965.1"/>
    <property type="molecule type" value="Genomic_DNA"/>
</dbReference>
<dbReference type="Gene3D" id="3.40.50.880">
    <property type="match status" value="1"/>
</dbReference>
<dbReference type="InterPro" id="IPR029062">
    <property type="entry name" value="Class_I_gatase-like"/>
</dbReference>
<dbReference type="Proteomes" id="UP001501231">
    <property type="component" value="Unassembled WGS sequence"/>
</dbReference>
<gene>
    <name evidence="1" type="ORF">GCM10010191_09540</name>
</gene>
<name>A0ABP5VKW4_9ACTN</name>
<dbReference type="InterPro" id="IPR011697">
    <property type="entry name" value="Peptidase_C26"/>
</dbReference>
<proteinExistence type="predicted"/>
<dbReference type="GO" id="GO:0016787">
    <property type="term" value="F:hydrolase activity"/>
    <property type="evidence" value="ECO:0007669"/>
    <property type="project" value="UniProtKB-KW"/>
</dbReference>
<evidence type="ECO:0000313" key="1">
    <source>
        <dbReference type="EMBL" id="GAA2403965.1"/>
    </source>
</evidence>
<dbReference type="PANTHER" id="PTHR43235:SF1">
    <property type="entry name" value="GLUTAMINE AMIDOTRANSFERASE PB2B2.05-RELATED"/>
    <property type="match status" value="1"/>
</dbReference>
<keyword evidence="1" id="KW-0378">Hydrolase</keyword>
<dbReference type="PROSITE" id="PS51273">
    <property type="entry name" value="GATASE_TYPE_1"/>
    <property type="match status" value="1"/>
</dbReference>
<comment type="caution">
    <text evidence="1">The sequence shown here is derived from an EMBL/GenBank/DDBJ whole genome shotgun (WGS) entry which is preliminary data.</text>
</comment>
<keyword evidence="2" id="KW-1185">Reference proteome</keyword>
<organism evidence="1 2">
    <name type="scientific">Actinomadura vinacea</name>
    <dbReference type="NCBI Taxonomy" id="115336"/>
    <lineage>
        <taxon>Bacteria</taxon>
        <taxon>Bacillati</taxon>
        <taxon>Actinomycetota</taxon>
        <taxon>Actinomycetes</taxon>
        <taxon>Streptosporangiales</taxon>
        <taxon>Thermomonosporaceae</taxon>
        <taxon>Actinomadura</taxon>
    </lineage>
</organism>
<dbReference type="RefSeq" id="WP_344587202.1">
    <property type="nucleotide sequence ID" value="NZ_BAAARW010000003.1"/>
</dbReference>